<evidence type="ECO:0000313" key="3">
    <source>
        <dbReference type="EMBL" id="KDR83954.1"/>
    </source>
</evidence>
<feature type="domain" description="Beta-glucuronidase C-terminal" evidence="2">
    <location>
        <begin position="419"/>
        <end position="528"/>
    </location>
</feature>
<dbReference type="OrthoDB" id="2796951at2759"/>
<dbReference type="Proteomes" id="UP000027222">
    <property type="component" value="Unassembled WGS sequence"/>
</dbReference>
<feature type="signal peptide" evidence="1">
    <location>
        <begin position="1"/>
        <end position="22"/>
    </location>
</feature>
<dbReference type="SUPFAM" id="SSF51445">
    <property type="entry name" value="(Trans)glycosidases"/>
    <property type="match status" value="1"/>
</dbReference>
<dbReference type="InterPro" id="IPR052974">
    <property type="entry name" value="GH79_Enzymes"/>
</dbReference>
<dbReference type="STRING" id="685588.A0A067TVL4"/>
<keyword evidence="4" id="KW-1185">Reference proteome</keyword>
<accession>A0A067TVL4</accession>
<gene>
    <name evidence="3" type="ORF">GALMADRAFT_54326</name>
</gene>
<sequence>MLDPVFLLALLFVPVLPLCAIAGPIQISVPSAPPSTHVVQSNFLGISFELSFLDEYFGNDTSNIPPTIVNYLAALRSRTGNHSLRLRIGGNSMDSSTYVPSQTSPMVQLMDQAANANDQPVNYGPVLWDVLDKVASDIGGAAYLIGSYSLLCVCRKTPSSGAAKKLGDNLDAFLLGNEPDLYTSHLDRPKIQNYTTAIYIDEFRTASNHLTNTSAGDLLKKHDIGGPTICCSWFTSRSPRSGDNTTSAFDSILKYISLQHYPQNNCGGSYDYEIPYYVQHANVVSLGSWQNSGVTKVVSKTGPNRQEVILSEFNSASCGGIPTISDTFAVGSLWTIDYALQLASVGYSAAYIHTRERGISYNIFSPPDGPNGAPGSWTTNPPFYSLLVTAEALRSQNGSIVADLDISGSKQNVNATVSGYAVYDAVNSTVEQLVFFNFANVSSSAGSSASFAVPANAFSANKRNALTVKYLVGESMQEKNNIGWGGETFADVGDGKLVATNATWAPANTQVDCTNGCTITVPAPGMAVVFAGTAPKNKPSGTTGTTGSVSAGSSATTGTINKSASGTGINVDSFSFSVMVLCSILTFVLAQCTESLL</sequence>
<proteinExistence type="predicted"/>
<dbReference type="HOGENOM" id="CLU_023945_1_0_1"/>
<reference evidence="4" key="1">
    <citation type="journal article" date="2014" name="Proc. Natl. Acad. Sci. U.S.A.">
        <title>Extensive sampling of basidiomycete genomes demonstrates inadequacy of the white-rot/brown-rot paradigm for wood decay fungi.</title>
        <authorList>
            <person name="Riley R."/>
            <person name="Salamov A.A."/>
            <person name="Brown D.W."/>
            <person name="Nagy L.G."/>
            <person name="Floudas D."/>
            <person name="Held B.W."/>
            <person name="Levasseur A."/>
            <person name="Lombard V."/>
            <person name="Morin E."/>
            <person name="Otillar R."/>
            <person name="Lindquist E.A."/>
            <person name="Sun H."/>
            <person name="LaButti K.M."/>
            <person name="Schmutz J."/>
            <person name="Jabbour D."/>
            <person name="Luo H."/>
            <person name="Baker S.E."/>
            <person name="Pisabarro A.G."/>
            <person name="Walton J.D."/>
            <person name="Blanchette R.A."/>
            <person name="Henrissat B."/>
            <person name="Martin F."/>
            <person name="Cullen D."/>
            <person name="Hibbett D.S."/>
            <person name="Grigoriev I.V."/>
        </authorList>
    </citation>
    <scope>NUCLEOTIDE SEQUENCE [LARGE SCALE GENOMIC DNA]</scope>
    <source>
        <strain evidence="4">CBS 339.88</strain>
    </source>
</reference>
<evidence type="ECO:0000259" key="2">
    <source>
        <dbReference type="Pfam" id="PF16862"/>
    </source>
</evidence>
<feature type="chain" id="PRO_5001647301" description="Beta-glucuronidase C-terminal domain-containing protein" evidence="1">
    <location>
        <begin position="23"/>
        <end position="597"/>
    </location>
</feature>
<dbReference type="EMBL" id="KL142368">
    <property type="protein sequence ID" value="KDR83954.1"/>
    <property type="molecule type" value="Genomic_DNA"/>
</dbReference>
<dbReference type="InterPro" id="IPR017853">
    <property type="entry name" value="GH"/>
</dbReference>
<dbReference type="InterPro" id="IPR031728">
    <property type="entry name" value="GlcAase_C"/>
</dbReference>
<evidence type="ECO:0000313" key="4">
    <source>
        <dbReference type="Proteomes" id="UP000027222"/>
    </source>
</evidence>
<protein>
    <recommendedName>
        <fullName evidence="2">Beta-glucuronidase C-terminal domain-containing protein</fullName>
    </recommendedName>
</protein>
<evidence type="ECO:0000256" key="1">
    <source>
        <dbReference type="SAM" id="SignalP"/>
    </source>
</evidence>
<dbReference type="AlphaFoldDB" id="A0A067TVL4"/>
<name>A0A067TVL4_GALM3</name>
<dbReference type="PANTHER" id="PTHR36183:SF2">
    <property type="entry name" value="BETA-GLUCURONIDASE C-TERMINAL DOMAIN-CONTAINING PROTEIN"/>
    <property type="match status" value="1"/>
</dbReference>
<dbReference type="Pfam" id="PF16862">
    <property type="entry name" value="Glyco_hydro_79C"/>
    <property type="match status" value="1"/>
</dbReference>
<organism evidence="3 4">
    <name type="scientific">Galerina marginata (strain CBS 339.88)</name>
    <dbReference type="NCBI Taxonomy" id="685588"/>
    <lineage>
        <taxon>Eukaryota</taxon>
        <taxon>Fungi</taxon>
        <taxon>Dikarya</taxon>
        <taxon>Basidiomycota</taxon>
        <taxon>Agaricomycotina</taxon>
        <taxon>Agaricomycetes</taxon>
        <taxon>Agaricomycetidae</taxon>
        <taxon>Agaricales</taxon>
        <taxon>Agaricineae</taxon>
        <taxon>Strophariaceae</taxon>
        <taxon>Galerina</taxon>
    </lineage>
</organism>
<dbReference type="PANTHER" id="PTHR36183">
    <property type="entry name" value="BETA-GLUCURONIDASE"/>
    <property type="match status" value="1"/>
</dbReference>
<keyword evidence="1" id="KW-0732">Signal</keyword>
<dbReference type="Gene3D" id="3.20.20.80">
    <property type="entry name" value="Glycosidases"/>
    <property type="match status" value="1"/>
</dbReference>